<keyword evidence="1" id="KW-0902">Two-component regulatory system</keyword>
<reference evidence="8 9" key="1">
    <citation type="journal article" date="2019" name="Genome Biol. Evol.">
        <title>Insights into the evolution of the New World diploid cottons (Gossypium, subgenus Houzingenia) based on genome sequencing.</title>
        <authorList>
            <person name="Grover C.E."/>
            <person name="Arick M.A. 2nd"/>
            <person name="Thrash A."/>
            <person name="Conover J.L."/>
            <person name="Sanders W.S."/>
            <person name="Peterson D.G."/>
            <person name="Frelichowski J.E."/>
            <person name="Scheffler J.A."/>
            <person name="Scheffler B.E."/>
            <person name="Wendel J.F."/>
        </authorList>
    </citation>
    <scope>NUCLEOTIDE SEQUENCE [LARGE SCALE GENOMIC DNA]</scope>
    <source>
        <strain evidence="8">6</strain>
        <tissue evidence="8">Leaf</tissue>
    </source>
</reference>
<keyword evidence="6" id="KW-0812">Transmembrane</keyword>
<organism evidence="8 9">
    <name type="scientific">Gossypium armourianum</name>
    <dbReference type="NCBI Taxonomy" id="34283"/>
    <lineage>
        <taxon>Eukaryota</taxon>
        <taxon>Viridiplantae</taxon>
        <taxon>Streptophyta</taxon>
        <taxon>Embryophyta</taxon>
        <taxon>Tracheophyta</taxon>
        <taxon>Spermatophyta</taxon>
        <taxon>Magnoliopsida</taxon>
        <taxon>eudicotyledons</taxon>
        <taxon>Gunneridae</taxon>
        <taxon>Pentapetalae</taxon>
        <taxon>rosids</taxon>
        <taxon>malvids</taxon>
        <taxon>Malvales</taxon>
        <taxon>Malvaceae</taxon>
        <taxon>Malvoideae</taxon>
        <taxon>Gossypium</taxon>
    </lineage>
</organism>
<dbReference type="Gene3D" id="3.40.50.2300">
    <property type="match status" value="1"/>
</dbReference>
<evidence type="ECO:0000256" key="3">
    <source>
        <dbReference type="ARBA" id="ARBA00023163"/>
    </source>
</evidence>
<keyword evidence="9" id="KW-1185">Reference proteome</keyword>
<keyword evidence="4" id="KW-0539">Nucleus</keyword>
<dbReference type="Pfam" id="PF00072">
    <property type="entry name" value="Response_reg"/>
    <property type="match status" value="1"/>
</dbReference>
<keyword evidence="2" id="KW-0805">Transcription regulation</keyword>
<dbReference type="InterPro" id="IPR045279">
    <property type="entry name" value="ARR-like"/>
</dbReference>
<keyword evidence="3" id="KW-0804">Transcription</keyword>
<name>A0A7J9KHC8_9ROSI</name>
<dbReference type="InterPro" id="IPR001789">
    <property type="entry name" value="Sig_transdc_resp-reg_receiver"/>
</dbReference>
<comment type="caution">
    <text evidence="8">The sequence shown here is derived from an EMBL/GenBank/DDBJ whole genome shotgun (WGS) entry which is preliminary data.</text>
</comment>
<feature type="domain" description="Response regulatory" evidence="7">
    <location>
        <begin position="1"/>
        <end position="117"/>
    </location>
</feature>
<evidence type="ECO:0000313" key="9">
    <source>
        <dbReference type="Proteomes" id="UP000593575"/>
    </source>
</evidence>
<evidence type="ECO:0000256" key="1">
    <source>
        <dbReference type="ARBA" id="ARBA00023012"/>
    </source>
</evidence>
<dbReference type="PROSITE" id="PS50110">
    <property type="entry name" value="RESPONSE_REGULATORY"/>
    <property type="match status" value="1"/>
</dbReference>
<dbReference type="PANTHER" id="PTHR43874:SF205">
    <property type="entry name" value="TWO-COMPONENT RESPONSE REGULATOR ORR23"/>
    <property type="match status" value="1"/>
</dbReference>
<dbReference type="EMBL" id="JABFAE010418842">
    <property type="protein sequence ID" value="MBA0845830.1"/>
    <property type="molecule type" value="Genomic_DNA"/>
</dbReference>
<dbReference type="Proteomes" id="UP000593575">
    <property type="component" value="Unassembled WGS sequence"/>
</dbReference>
<protein>
    <recommendedName>
        <fullName evidence="7">Response regulatory domain-containing protein</fullName>
    </recommendedName>
</protein>
<keyword evidence="6" id="KW-0472">Membrane</keyword>
<evidence type="ECO:0000256" key="2">
    <source>
        <dbReference type="ARBA" id="ARBA00023015"/>
    </source>
</evidence>
<feature type="non-terminal residue" evidence="8">
    <location>
        <position position="1"/>
    </location>
</feature>
<dbReference type="PANTHER" id="PTHR43874">
    <property type="entry name" value="TWO-COMPONENT RESPONSE REGULATOR"/>
    <property type="match status" value="1"/>
</dbReference>
<gene>
    <name evidence="8" type="ORF">Goarm_022824</name>
</gene>
<evidence type="ECO:0000256" key="6">
    <source>
        <dbReference type="SAM" id="Phobius"/>
    </source>
</evidence>
<proteinExistence type="predicted"/>
<accession>A0A7J9KHC8</accession>
<dbReference type="GO" id="GO:0000160">
    <property type="term" value="P:phosphorelay signal transduction system"/>
    <property type="evidence" value="ECO:0007669"/>
    <property type="project" value="UniProtKB-KW"/>
</dbReference>
<dbReference type="SUPFAM" id="SSF52172">
    <property type="entry name" value="CheY-like"/>
    <property type="match status" value="1"/>
</dbReference>
<comment type="caution">
    <text evidence="5">Lacks conserved residue(s) required for the propagation of feature annotation.</text>
</comment>
<evidence type="ECO:0000256" key="4">
    <source>
        <dbReference type="ARBA" id="ARBA00023242"/>
    </source>
</evidence>
<dbReference type="CDD" id="cd17584">
    <property type="entry name" value="REC_typeB_ARR-like"/>
    <property type="match status" value="1"/>
</dbReference>
<feature type="transmembrane region" description="Helical" evidence="6">
    <location>
        <begin position="12"/>
        <end position="31"/>
    </location>
</feature>
<evidence type="ECO:0000256" key="5">
    <source>
        <dbReference type="PROSITE-ProRule" id="PRU00169"/>
    </source>
</evidence>
<dbReference type="GO" id="GO:0009736">
    <property type="term" value="P:cytokinin-activated signaling pathway"/>
    <property type="evidence" value="ECO:0007669"/>
    <property type="project" value="InterPro"/>
</dbReference>
<dbReference type="Gene3D" id="1.10.10.60">
    <property type="entry name" value="Homeodomain-like"/>
    <property type="match status" value="1"/>
</dbReference>
<keyword evidence="6" id="KW-1133">Transmembrane helix</keyword>
<dbReference type="AlphaFoldDB" id="A0A7J9KHC8"/>
<evidence type="ECO:0000313" key="8">
    <source>
        <dbReference type="EMBL" id="MBA0845830.1"/>
    </source>
</evidence>
<dbReference type="InterPro" id="IPR011006">
    <property type="entry name" value="CheY-like_superfamily"/>
</dbReference>
<evidence type="ECO:0000259" key="7">
    <source>
        <dbReference type="PROSITE" id="PS50110"/>
    </source>
</evidence>
<sequence>MLGLTCNNTKTVGFFFIYHVCFFFSAVSITNQETTALKMLRENRSRYDLVITSVNMPDMDAFKLLELVGLEMDLPVIMLSAHGHTKLVKKGITHGTCDYLLKPVYNKQKDEDPSIQEKPRVVWSVEVYRKFVSTVNQLGLDSEIYVVLIRVSYYDTAYQKYRLCIGLNSVVPLGSKDSSYLRRGPLDGFGYFRILTRPGKISSAFLPSYQPGGMFGRLNASIALSLHGIYSSVIQPRHSQTSNNPIKGSRKIQAAVNKPTNGCGEFNHVNDPNFLDARVAVGGS</sequence>